<accession>A0A376L4S4</accession>
<proteinExistence type="predicted"/>
<dbReference type="AlphaFoldDB" id="A0A376L4S4"/>
<name>A0A376L4S4_ENTGA</name>
<keyword evidence="2" id="KW-1185">Reference proteome</keyword>
<gene>
    <name evidence="1" type="ORF">NCTC12360_03784</name>
</gene>
<reference evidence="1 2" key="1">
    <citation type="submission" date="2018-06" db="EMBL/GenBank/DDBJ databases">
        <authorList>
            <consortium name="Pathogen Informatics"/>
            <person name="Doyle S."/>
        </authorList>
    </citation>
    <scope>NUCLEOTIDE SEQUENCE [LARGE SCALE GENOMIC DNA]</scope>
    <source>
        <strain evidence="1 2">NCTC12360</strain>
    </source>
</reference>
<dbReference type="Proteomes" id="UP000254807">
    <property type="component" value="Unassembled WGS sequence"/>
</dbReference>
<dbReference type="RefSeq" id="WP_156424247.1">
    <property type="nucleotide sequence ID" value="NZ_JARPZP010000036.1"/>
</dbReference>
<sequence length="55" mass="6533">MDKKVIKEQKKLLRRKILEIMEGTPNFRNLPDDAPEVRQVRQLGKALEKIGKRYL</sequence>
<evidence type="ECO:0000313" key="1">
    <source>
        <dbReference type="EMBL" id="STF08788.1"/>
    </source>
</evidence>
<protein>
    <submittedName>
        <fullName evidence="1">Uncharacterized protein</fullName>
    </submittedName>
</protein>
<dbReference type="EMBL" id="UFYW01000002">
    <property type="protein sequence ID" value="STF08788.1"/>
    <property type="molecule type" value="Genomic_DNA"/>
</dbReference>
<organism evidence="1 2">
    <name type="scientific">Enterococcus gallinarum</name>
    <dbReference type="NCBI Taxonomy" id="1353"/>
    <lineage>
        <taxon>Bacteria</taxon>
        <taxon>Bacillati</taxon>
        <taxon>Bacillota</taxon>
        <taxon>Bacilli</taxon>
        <taxon>Lactobacillales</taxon>
        <taxon>Enterococcaceae</taxon>
        <taxon>Enterococcus</taxon>
    </lineage>
</organism>
<evidence type="ECO:0000313" key="2">
    <source>
        <dbReference type="Proteomes" id="UP000254807"/>
    </source>
</evidence>